<reference evidence="1" key="1">
    <citation type="journal article" date="2012" name="Sci. Rep.">
        <title>Recruitment in the sea: bacterial genes required for inducing larval settlement in a polychaete worm.</title>
        <authorList>
            <person name="Huang Y."/>
            <person name="Callahan S."/>
            <person name="Hadfield M.G."/>
        </authorList>
    </citation>
    <scope>NUCLEOTIDE SEQUENCE</scope>
    <source>
        <strain evidence="1">HI1</strain>
    </source>
</reference>
<dbReference type="EMBL" id="KF724687">
    <property type="protein sequence ID" value="AHX39683.1"/>
    <property type="molecule type" value="Genomic_DNA"/>
</dbReference>
<protein>
    <submittedName>
        <fullName evidence="1">Uncharacterized protein</fullName>
    </submittedName>
</protein>
<name>A0A023PZN8_9GAMM</name>
<proteinExistence type="predicted"/>
<dbReference type="AlphaFoldDB" id="A0A023PZN8"/>
<organism evidence="1">
    <name type="scientific">Pseudoalteromonas luteoviolacea</name>
    <dbReference type="NCBI Taxonomy" id="43657"/>
    <lineage>
        <taxon>Bacteria</taxon>
        <taxon>Pseudomonadati</taxon>
        <taxon>Pseudomonadota</taxon>
        <taxon>Gammaproteobacteria</taxon>
        <taxon>Alteromonadales</taxon>
        <taxon>Pseudoalteromonadaceae</taxon>
        <taxon>Pseudoalteromonas</taxon>
    </lineage>
</organism>
<evidence type="ECO:0000313" key="1">
    <source>
        <dbReference type="EMBL" id="AHX39683.1"/>
    </source>
</evidence>
<reference evidence="1" key="2">
    <citation type="journal article" date="2014" name="Science">
        <title>Marine tubeworm metamorphosis induced by arrays of bacterial phage tail-like structures.</title>
        <authorList>
            <person name="Shikuma N.J."/>
            <person name="Pilhofer M."/>
            <person name="Weiss G.L."/>
            <person name="Hadfield M.G."/>
            <person name="Jensen G.J."/>
            <person name="Newman D.K."/>
        </authorList>
    </citation>
    <scope>NUCLEOTIDE SEQUENCE</scope>
    <source>
        <strain evidence="1">HI1</strain>
    </source>
</reference>
<sequence>MRFTHHRRFVSFFPHWHKQTPLDNKLRLLKLEKAQNRLMPQLKIKHTIFCSLFIHNVFYL</sequence>
<accession>A0A023PZN8</accession>